<comment type="similarity">
    <text evidence="3">Belongs to the PIGC family.</text>
</comment>
<proteinExistence type="inferred from homology"/>
<comment type="pathway">
    <text evidence="2">Glycolipid biosynthesis; glycosylphosphatidylinositol-anchor biosynthesis.</text>
</comment>
<keyword evidence="4" id="KW-0337">GPI-anchor biosynthesis</keyword>
<dbReference type="PANTHER" id="PTHR12982">
    <property type="entry name" value="PHOSPHATIDYLINOSITOL GLYCAN, CLASS C"/>
    <property type="match status" value="1"/>
</dbReference>
<dbReference type="UniPathway" id="UPA00196"/>
<evidence type="ECO:0000256" key="9">
    <source>
        <dbReference type="SAM" id="Phobius"/>
    </source>
</evidence>
<reference evidence="10 11" key="1">
    <citation type="submission" date="2011-10" db="EMBL/GenBank/DDBJ databases">
        <authorList>
            <person name="Genoscope - CEA"/>
        </authorList>
    </citation>
    <scope>NUCLEOTIDE SEQUENCE [LARGE SCALE GENOMIC DNA]</scope>
    <source>
        <strain evidence="10 11">RCC 1105</strain>
    </source>
</reference>
<organism evidence="10 11">
    <name type="scientific">Bathycoccus prasinos</name>
    <dbReference type="NCBI Taxonomy" id="41875"/>
    <lineage>
        <taxon>Eukaryota</taxon>
        <taxon>Viridiplantae</taxon>
        <taxon>Chlorophyta</taxon>
        <taxon>Mamiellophyceae</taxon>
        <taxon>Mamiellales</taxon>
        <taxon>Bathycoccaceae</taxon>
        <taxon>Bathycoccus</taxon>
    </lineage>
</organism>
<dbReference type="GeneID" id="19012807"/>
<dbReference type="RefSeq" id="XP_007510331.1">
    <property type="nucleotide sequence ID" value="XM_007510269.1"/>
</dbReference>
<evidence type="ECO:0000256" key="2">
    <source>
        <dbReference type="ARBA" id="ARBA00004687"/>
    </source>
</evidence>
<dbReference type="InterPro" id="IPR009450">
    <property type="entry name" value="Plno_GlcNAc_GPI2"/>
</dbReference>
<dbReference type="GO" id="GO:0006506">
    <property type="term" value="P:GPI anchor biosynthetic process"/>
    <property type="evidence" value="ECO:0007669"/>
    <property type="project" value="UniProtKB-UniPathway"/>
</dbReference>
<feature type="transmembrane region" description="Helical" evidence="9">
    <location>
        <begin position="276"/>
        <end position="296"/>
    </location>
</feature>
<evidence type="ECO:0000256" key="8">
    <source>
        <dbReference type="SAM" id="MobiDB-lite"/>
    </source>
</evidence>
<evidence type="ECO:0000256" key="1">
    <source>
        <dbReference type="ARBA" id="ARBA00004141"/>
    </source>
</evidence>
<dbReference type="Proteomes" id="UP000198341">
    <property type="component" value="Chromosome 11"/>
</dbReference>
<evidence type="ECO:0000256" key="4">
    <source>
        <dbReference type="ARBA" id="ARBA00022502"/>
    </source>
</evidence>
<dbReference type="KEGG" id="bpg:Bathy11g01270"/>
<protein>
    <recommendedName>
        <fullName evidence="12">Phosphatidylinositol N-acetylglucosaminyltransferase subunit C</fullName>
    </recommendedName>
</protein>
<sequence length="345" mass="37794">MKPYARNENYAFLSGCTITTTTTKTDASSSSSAHSRGRKIIDFFPINDTFLHVSEQVAVVSIVSAVFVLVDVGRVRAKEVLLWSVLSAMVGMVCTRVDDADEAEEDEKKKTKKKSKTKKMLRSSEKHRRDHFVTALKRRIRLGVGVTLAVAISSPLFLTMTASVSDDTAVAVSGILAFVHLATHDYRAESTSLGNALEGVSLVSAIFSASLMASRLKTVLDAFACALLAVGAFTMSMPLRRQWRTREKSTSSFATTVSAHGIAAWMLEMIDSKLMIAYVITIGLFLTLAPLSFAFARRTLKMKIEGPWAEAKPELDLMRSSVRRAGVPIFRHILANAPSRGREGR</sequence>
<evidence type="ECO:0000313" key="10">
    <source>
        <dbReference type="EMBL" id="CCO18676.1"/>
    </source>
</evidence>
<keyword evidence="5 9" id="KW-0812">Transmembrane</keyword>
<evidence type="ECO:0000256" key="3">
    <source>
        <dbReference type="ARBA" id="ARBA00008321"/>
    </source>
</evidence>
<feature type="compositionally biased region" description="Basic residues" evidence="8">
    <location>
        <begin position="110"/>
        <end position="126"/>
    </location>
</feature>
<gene>
    <name evidence="10" type="ordered locus">Bathy11g01270</name>
</gene>
<evidence type="ECO:0000256" key="7">
    <source>
        <dbReference type="ARBA" id="ARBA00023136"/>
    </source>
</evidence>
<evidence type="ECO:0000256" key="6">
    <source>
        <dbReference type="ARBA" id="ARBA00022989"/>
    </source>
</evidence>
<keyword evidence="11" id="KW-1185">Reference proteome</keyword>
<dbReference type="GO" id="GO:0000506">
    <property type="term" value="C:glycosylphosphatidylinositol-N-acetylglucosaminyltransferase (GPI-GnT) complex"/>
    <property type="evidence" value="ECO:0007669"/>
    <property type="project" value="TreeGrafter"/>
</dbReference>
<feature type="transmembrane region" description="Helical" evidence="9">
    <location>
        <begin position="251"/>
        <end position="270"/>
    </location>
</feature>
<keyword evidence="6 9" id="KW-1133">Transmembrane helix</keyword>
<feature type="region of interest" description="Disordered" evidence="8">
    <location>
        <begin position="101"/>
        <end position="126"/>
    </location>
</feature>
<accession>K8EKV7</accession>
<dbReference type="Pfam" id="PF06432">
    <property type="entry name" value="GPI2"/>
    <property type="match status" value="1"/>
</dbReference>
<keyword evidence="7 9" id="KW-0472">Membrane</keyword>
<name>K8EKV7_9CHLO</name>
<feature type="transmembrane region" description="Helical" evidence="9">
    <location>
        <begin position="142"/>
        <end position="162"/>
    </location>
</feature>
<dbReference type="EMBL" id="FO082268">
    <property type="protein sequence ID" value="CCO18676.1"/>
    <property type="molecule type" value="Genomic_DNA"/>
</dbReference>
<evidence type="ECO:0008006" key="12">
    <source>
        <dbReference type="Google" id="ProtNLM"/>
    </source>
</evidence>
<dbReference type="STRING" id="41875.K8EKV7"/>
<dbReference type="OrthoDB" id="196709at2759"/>
<evidence type="ECO:0000256" key="5">
    <source>
        <dbReference type="ARBA" id="ARBA00022692"/>
    </source>
</evidence>
<comment type="subcellular location">
    <subcellularLocation>
        <location evidence="1">Membrane</location>
        <topology evidence="1">Multi-pass membrane protein</topology>
    </subcellularLocation>
</comment>
<feature type="transmembrane region" description="Helical" evidence="9">
    <location>
        <begin position="219"/>
        <end position="239"/>
    </location>
</feature>
<evidence type="ECO:0000313" key="11">
    <source>
        <dbReference type="Proteomes" id="UP000198341"/>
    </source>
</evidence>
<dbReference type="PANTHER" id="PTHR12982:SF0">
    <property type="entry name" value="PHOSPHATIDYLINOSITOL N-ACETYLGLUCOSAMINYLTRANSFERASE SUBUNIT C"/>
    <property type="match status" value="1"/>
</dbReference>
<dbReference type="AlphaFoldDB" id="K8EKV7"/>